<reference evidence="2 3" key="1">
    <citation type="submission" date="2012-11" db="EMBL/GenBank/DDBJ databases">
        <authorList>
            <person name="Huguet-Tapia J.C."/>
            <person name="Durkin A.S."/>
            <person name="Pettis G.S."/>
            <person name="Badger J.H."/>
        </authorList>
    </citation>
    <scope>NUCLEOTIDE SEQUENCE [LARGE SCALE GENOMIC DNA]</scope>
    <source>
        <strain evidence="2 3">91-03</strain>
    </source>
</reference>
<dbReference type="EMBL" id="AEJC01000650">
    <property type="protein sequence ID" value="EKX60468.1"/>
    <property type="molecule type" value="Genomic_DNA"/>
</dbReference>
<dbReference type="PATRIC" id="fig|698759.3.peg.8830"/>
<gene>
    <name evidence="2" type="ORF">STRIP9103_07437</name>
</gene>
<evidence type="ECO:0000256" key="1">
    <source>
        <dbReference type="SAM" id="MobiDB-lite"/>
    </source>
</evidence>
<feature type="region of interest" description="Disordered" evidence="1">
    <location>
        <begin position="40"/>
        <end position="92"/>
    </location>
</feature>
<protein>
    <submittedName>
        <fullName evidence="2">Uncharacterized protein</fullName>
    </submittedName>
</protein>
<feature type="compositionally biased region" description="Basic and acidic residues" evidence="1">
    <location>
        <begin position="68"/>
        <end position="81"/>
    </location>
</feature>
<sequence>MVEEERAEQLVEPREGHGRLRLHAERRQDATAACGGFLPGGVEHRGLPDPRLAAQQQSTTGTLETAGEDIREDPQVKEAKGRWTGRTGGGQVGVHRWATSRERCGSLARGRGAVRSCRYAPA</sequence>
<organism evidence="2 3">
    <name type="scientific">Streptomyces ipomoeae 91-03</name>
    <dbReference type="NCBI Taxonomy" id="698759"/>
    <lineage>
        <taxon>Bacteria</taxon>
        <taxon>Bacillati</taxon>
        <taxon>Actinomycetota</taxon>
        <taxon>Actinomycetes</taxon>
        <taxon>Kitasatosporales</taxon>
        <taxon>Streptomycetaceae</taxon>
        <taxon>Streptomyces</taxon>
    </lineage>
</organism>
<dbReference type="AlphaFoldDB" id="L1KJA5"/>
<name>L1KJA5_9ACTN</name>
<accession>L1KJA5</accession>
<evidence type="ECO:0000313" key="2">
    <source>
        <dbReference type="EMBL" id="EKX60468.1"/>
    </source>
</evidence>
<proteinExistence type="predicted"/>
<evidence type="ECO:0000313" key="3">
    <source>
        <dbReference type="Proteomes" id="UP000010411"/>
    </source>
</evidence>
<comment type="caution">
    <text evidence="2">The sequence shown here is derived from an EMBL/GenBank/DDBJ whole genome shotgun (WGS) entry which is preliminary data.</text>
</comment>
<keyword evidence="3" id="KW-1185">Reference proteome</keyword>
<feature type="compositionally biased region" description="Polar residues" evidence="1">
    <location>
        <begin position="54"/>
        <end position="63"/>
    </location>
</feature>
<dbReference type="Proteomes" id="UP000010411">
    <property type="component" value="Unassembled WGS sequence"/>
</dbReference>